<dbReference type="Pfam" id="PF06891">
    <property type="entry name" value="P2_Phage_GpR"/>
    <property type="match status" value="1"/>
</dbReference>
<comment type="caution">
    <text evidence="1">The sequence shown here is derived from an EMBL/GenBank/DDBJ whole genome shotgun (WGS) entry which is preliminary data.</text>
</comment>
<dbReference type="RefSeq" id="WP_132475087.1">
    <property type="nucleotide sequence ID" value="NZ_JBHRVM010000001.1"/>
</dbReference>
<protein>
    <submittedName>
        <fullName evidence="1">Tail completion protein R (GpR)</fullName>
    </submittedName>
</protein>
<reference evidence="1 2" key="1">
    <citation type="submission" date="2019-03" db="EMBL/GenBank/DDBJ databases">
        <title>Genomic Encyclopedia of Type Strains, Phase IV (KMG-IV): sequencing the most valuable type-strain genomes for metagenomic binning, comparative biology and taxonomic classification.</title>
        <authorList>
            <person name="Goeker M."/>
        </authorList>
    </citation>
    <scope>NUCLEOTIDE SEQUENCE [LARGE SCALE GENOMIC DNA]</scope>
    <source>
        <strain evidence="1 2">DSM 100048</strain>
    </source>
</reference>
<keyword evidence="2" id="KW-1185">Reference proteome</keyword>
<gene>
    <name evidence="1" type="ORF">EV686_10391</name>
</gene>
<dbReference type="InterPro" id="IPR009678">
    <property type="entry name" value="Phage_tail_completion_R"/>
</dbReference>
<organism evidence="1 2">
    <name type="scientific">Paracandidimonas soli</name>
    <dbReference type="NCBI Taxonomy" id="1917182"/>
    <lineage>
        <taxon>Bacteria</taxon>
        <taxon>Pseudomonadati</taxon>
        <taxon>Pseudomonadota</taxon>
        <taxon>Betaproteobacteria</taxon>
        <taxon>Burkholderiales</taxon>
        <taxon>Alcaligenaceae</taxon>
        <taxon>Paracandidimonas</taxon>
    </lineage>
</organism>
<evidence type="ECO:0000313" key="2">
    <source>
        <dbReference type="Proteomes" id="UP000294692"/>
    </source>
</evidence>
<accession>A0A4R3V969</accession>
<name>A0A4R3V969_9BURK</name>
<sequence>MLKPTAVRDIITRANPYLKRDPDKLQVFLDSGRIVARGAASLSYEYRYTLTIIVQDFPNHADQIILPMLAYLRTQQPELFENVELSNNLIRFDAEVINQDLIDLSMQVDLTERVIVAQQDGKLTATHVGEPALPDFPEQDISIELVNKKTGEVLGVFTAPAWNPQF</sequence>
<proteinExistence type="predicted"/>
<dbReference type="OrthoDB" id="8564199at2"/>
<dbReference type="AlphaFoldDB" id="A0A4R3V969"/>
<evidence type="ECO:0000313" key="1">
    <source>
        <dbReference type="EMBL" id="TCV00511.1"/>
    </source>
</evidence>
<dbReference type="Proteomes" id="UP000294692">
    <property type="component" value="Unassembled WGS sequence"/>
</dbReference>
<dbReference type="EMBL" id="SMBX01000003">
    <property type="protein sequence ID" value="TCV00511.1"/>
    <property type="molecule type" value="Genomic_DNA"/>
</dbReference>